<keyword evidence="2 6" id="KW-0547">Nucleotide-binding</keyword>
<evidence type="ECO:0000256" key="2">
    <source>
        <dbReference type="ARBA" id="ARBA00022741"/>
    </source>
</evidence>
<dbReference type="SUPFAM" id="SSF75553">
    <property type="entry name" value="Smc hinge domain"/>
    <property type="match status" value="1"/>
</dbReference>
<reference evidence="9 10" key="1">
    <citation type="submission" date="2015-09" db="EMBL/GenBank/DDBJ databases">
        <title>Genome sequencing project for genomic taxonomy and phylogenomics of Bacillus-like bacteria.</title>
        <authorList>
            <person name="Liu B."/>
            <person name="Wang J."/>
            <person name="Zhu Y."/>
            <person name="Liu G."/>
            <person name="Chen Q."/>
            <person name="Chen Z."/>
            <person name="Lan J."/>
            <person name="Che J."/>
            <person name="Ge C."/>
            <person name="Shi H."/>
            <person name="Pan Z."/>
            <person name="Liu X."/>
        </authorList>
    </citation>
    <scope>NUCLEOTIDE SEQUENCE [LARGE SCALE GENOMIC DNA]</scope>
    <source>
        <strain evidence="9 10">DSM 8552</strain>
    </source>
</reference>
<keyword evidence="1 6" id="KW-0963">Cytoplasm</keyword>
<evidence type="ECO:0000256" key="4">
    <source>
        <dbReference type="ARBA" id="ARBA00023054"/>
    </source>
</evidence>
<feature type="region of interest" description="Disordered" evidence="7">
    <location>
        <begin position="857"/>
        <end position="878"/>
    </location>
</feature>
<evidence type="ECO:0000313" key="9">
    <source>
        <dbReference type="EMBL" id="KQL44341.1"/>
    </source>
</evidence>
<dbReference type="CDD" id="cd03278">
    <property type="entry name" value="ABC_SMC_barmotin"/>
    <property type="match status" value="2"/>
</dbReference>
<keyword evidence="10" id="KW-1185">Reference proteome</keyword>
<dbReference type="Pfam" id="PF02463">
    <property type="entry name" value="SMC_N"/>
    <property type="match status" value="1"/>
</dbReference>
<comment type="subcellular location">
    <subcellularLocation>
        <location evidence="6">Cytoplasm</location>
    </subcellularLocation>
</comment>
<dbReference type="InterPro" id="IPR011890">
    <property type="entry name" value="SMC_prok"/>
</dbReference>
<evidence type="ECO:0000259" key="8">
    <source>
        <dbReference type="SMART" id="SM00968"/>
    </source>
</evidence>
<dbReference type="PANTHER" id="PTHR43977">
    <property type="entry name" value="STRUCTURAL MAINTENANCE OF CHROMOSOMES PROTEIN 3"/>
    <property type="match status" value="1"/>
</dbReference>
<feature type="coiled-coil region" evidence="6">
    <location>
        <begin position="167"/>
        <end position="194"/>
    </location>
</feature>
<dbReference type="EMBL" id="LJJB01000013">
    <property type="protein sequence ID" value="KQL44341.1"/>
    <property type="molecule type" value="Genomic_DNA"/>
</dbReference>
<evidence type="ECO:0000313" key="10">
    <source>
        <dbReference type="Proteomes" id="UP000051063"/>
    </source>
</evidence>
<dbReference type="HAMAP" id="MF_01894">
    <property type="entry name" value="Smc_prok"/>
    <property type="match status" value="1"/>
</dbReference>
<dbReference type="Pfam" id="PF06470">
    <property type="entry name" value="SMC_hinge"/>
    <property type="match status" value="1"/>
</dbReference>
<evidence type="ECO:0000256" key="6">
    <source>
        <dbReference type="HAMAP-Rule" id="MF_01894"/>
    </source>
</evidence>
<dbReference type="Gene3D" id="3.40.50.300">
    <property type="entry name" value="P-loop containing nucleotide triphosphate hydrolases"/>
    <property type="match status" value="2"/>
</dbReference>
<comment type="subunit">
    <text evidence="6">Homodimer.</text>
</comment>
<comment type="caution">
    <text evidence="9">The sequence shown here is derived from an EMBL/GenBank/DDBJ whole genome shotgun (WGS) entry which is preliminary data.</text>
</comment>
<dbReference type="Gene3D" id="1.20.1060.20">
    <property type="match status" value="1"/>
</dbReference>
<dbReference type="InterPro" id="IPR010935">
    <property type="entry name" value="SMC_hinge"/>
</dbReference>
<dbReference type="InterPro" id="IPR024704">
    <property type="entry name" value="SMC"/>
</dbReference>
<feature type="coiled-coil region" evidence="6">
    <location>
        <begin position="234"/>
        <end position="496"/>
    </location>
</feature>
<sequence length="1190" mass="135402">MYLKRLELAGFKSFADRTELEFVPGVTAVVGPNGSGKSNVSDSIRWVLGEQSAKSLRGAKMEDIIFAGSDTRKPVNFAEVTLTLDNTDRSLDVEYSEVSVTRRVFRSGDSEYYINNRSCRLKDIMELFMDTGLGKEAYSIIGQGKIEEILSTKSEDRRGIFEEAAGIVKYKTRKREAEKKLDETEQNLVRIHDIVSEITEQIGPLQEQADTARTYKELHRKLVEHEVALYVQQIEVAHAKWEAATQRVQELQEQLVGQSTEASKQEADLEQARFHVTQIDQSIEELQQVLLTVSEEAEKVEGQREVLRERMRNLHANRQQTMEQMHRITEKQHALETELAEEQDRAQEANRRMTEANSSLQEAEGQFFSMVQSLTDDVERLKGDYFEKLNEMANLRNEMRHQQQLVQTSQARLDRQLSGKEQLDQEEQQRLAKLTSLKEQLESIDQTIQDTVAGYKALMERNREGQARLEASRRELRQWEQKKEAAKSRFDLLKEMQSEFAGFQQGVKEILKARERGFAGIHGAVAELVVVPQQYETALEVALGGALQNVVVENEGAGRAAIAHLKKHNAGRATFLPLDVIRPRQLQSDDKRQLAKESGVVGIASELVTFEDTYRPILESLLGNVIVTETLEQANRVARSLSYRYRVVTLEGDIVNAGGSMTGGALKKNSTNLLGRNRQAEELEVQMNEIDQAISGHTTHMDQLAKELRQMEQEQEALRSQGEALRLKEQEVKGNLQQTEAEGRSLGERSKLVEQDIAGYRREMEDALSKQEELQVSLSSMDADEKKLAALIAAAEAKRQEQLESKEEMNQKITSLKVLNAQVMQEYQSRIEQTERLNEQKGTLQKEWEEQNATLASLDELERTNESSGSELDQKITEMRQDKDRVAGLIQERRSERATLFYKQEQVEQQVKEIRREVKSLEEKLHQEEVKVNRNEVELDHLLNKLSEEYEMSYDLAKQKYPARGEISEEVQIVSRLKKQIGALGTVNLGAIEEFERLSERQQFLSSQEADLNEAKDMLYQVIQEMDTEMSRRFKETFDAISEQFRDVFVKLFGGGRADLVLSNPENLLETGIDIVAQPPGKKLQNLALLSGGERALTAMALLFAILRVKPVPFCVLDEVEAALDEANVNRFAEYMHHFSNQTQFICVTHRKGTMESADVLYGITMQEGGVSKLVSVKLEESDKFIESAS</sequence>
<dbReference type="InterPro" id="IPR036277">
    <property type="entry name" value="SMC_hinge_sf"/>
</dbReference>
<dbReference type="Gene3D" id="3.30.70.1620">
    <property type="match status" value="1"/>
</dbReference>
<organism evidence="9 10">
    <name type="scientific">Brevibacillus choshinensis</name>
    <dbReference type="NCBI Taxonomy" id="54911"/>
    <lineage>
        <taxon>Bacteria</taxon>
        <taxon>Bacillati</taxon>
        <taxon>Bacillota</taxon>
        <taxon>Bacilli</taxon>
        <taxon>Bacillales</taxon>
        <taxon>Paenibacillaceae</taxon>
        <taxon>Brevibacillus</taxon>
    </lineage>
</organism>
<comment type="domain">
    <text evidence="6">Contains large globular domains required for ATP hydrolysis at each terminus and a third globular domain forming a flexible hinge near the middle of the molecule. These domains are separated by coiled-coil structures.</text>
</comment>
<feature type="coiled-coil region" evidence="6">
    <location>
        <begin position="757"/>
        <end position="826"/>
    </location>
</feature>
<keyword evidence="5 6" id="KW-0238">DNA-binding</keyword>
<evidence type="ECO:0000256" key="3">
    <source>
        <dbReference type="ARBA" id="ARBA00022840"/>
    </source>
</evidence>
<gene>
    <name evidence="6" type="primary">smc</name>
    <name evidence="9" type="ORF">AN963_23345</name>
</gene>
<feature type="coiled-coil region" evidence="6">
    <location>
        <begin position="904"/>
        <end position="938"/>
    </location>
</feature>
<evidence type="ECO:0000256" key="5">
    <source>
        <dbReference type="ARBA" id="ARBA00023125"/>
    </source>
</evidence>
<dbReference type="SMART" id="SM00968">
    <property type="entry name" value="SMC_hinge"/>
    <property type="match status" value="1"/>
</dbReference>
<keyword evidence="4 6" id="KW-0175">Coiled coil</keyword>
<dbReference type="RefSeq" id="WP_055746930.1">
    <property type="nucleotide sequence ID" value="NZ_LJJB01000013.1"/>
</dbReference>
<dbReference type="Proteomes" id="UP000051063">
    <property type="component" value="Unassembled WGS sequence"/>
</dbReference>
<accession>A0ABR5N246</accession>
<name>A0ABR5N246_BRECH</name>
<feature type="domain" description="SMC hinge" evidence="8">
    <location>
        <begin position="519"/>
        <end position="638"/>
    </location>
</feature>
<feature type="coiled-coil region" evidence="6">
    <location>
        <begin position="694"/>
        <end position="731"/>
    </location>
</feature>
<protein>
    <recommendedName>
        <fullName evidence="6">Chromosome partition protein Smc</fullName>
    </recommendedName>
</protein>
<dbReference type="SUPFAM" id="SSF52540">
    <property type="entry name" value="P-loop containing nucleoside triphosphate hydrolases"/>
    <property type="match status" value="1"/>
</dbReference>
<dbReference type="InterPro" id="IPR003395">
    <property type="entry name" value="RecF/RecN/SMC_N"/>
</dbReference>
<feature type="binding site" evidence="6">
    <location>
        <begin position="32"/>
        <end position="39"/>
    </location>
    <ligand>
        <name>ATP</name>
        <dbReference type="ChEBI" id="CHEBI:30616"/>
    </ligand>
</feature>
<comment type="function">
    <text evidence="6">Required for chromosome condensation and partitioning.</text>
</comment>
<dbReference type="PIRSF" id="PIRSF005719">
    <property type="entry name" value="SMC"/>
    <property type="match status" value="1"/>
</dbReference>
<dbReference type="InterPro" id="IPR027417">
    <property type="entry name" value="P-loop_NTPase"/>
</dbReference>
<evidence type="ECO:0000256" key="1">
    <source>
        <dbReference type="ARBA" id="ARBA00022490"/>
    </source>
</evidence>
<evidence type="ECO:0000256" key="7">
    <source>
        <dbReference type="SAM" id="MobiDB-lite"/>
    </source>
</evidence>
<proteinExistence type="inferred from homology"/>
<keyword evidence="3 6" id="KW-0067">ATP-binding</keyword>
<comment type="similarity">
    <text evidence="6">Belongs to the SMC family.</text>
</comment>
<dbReference type="NCBIfam" id="TIGR02168">
    <property type="entry name" value="SMC_prok_B"/>
    <property type="match status" value="1"/>
</dbReference>